<dbReference type="PANTHER" id="PTHR12066:SF0">
    <property type="entry name" value="TELOMERASE REVERSE TRANSCRIPTASE"/>
    <property type="match status" value="1"/>
</dbReference>
<comment type="catalytic activity">
    <reaction evidence="1">
        <text>DNA(n) + a 2'-deoxyribonucleoside 5'-triphosphate = DNA(n+1) + diphosphate</text>
        <dbReference type="Rhea" id="RHEA:22508"/>
        <dbReference type="Rhea" id="RHEA-COMP:17339"/>
        <dbReference type="Rhea" id="RHEA-COMP:17340"/>
        <dbReference type="ChEBI" id="CHEBI:33019"/>
        <dbReference type="ChEBI" id="CHEBI:61560"/>
        <dbReference type="ChEBI" id="CHEBI:173112"/>
        <dbReference type="EC" id="2.7.7.49"/>
    </reaction>
</comment>
<dbReference type="OrthoDB" id="289721at2759"/>
<comment type="similarity">
    <text evidence="1">Belongs to the reverse transcriptase family. Telomerase subfamily.</text>
</comment>
<keyword evidence="1" id="KW-0539">Nucleus</keyword>
<keyword evidence="1" id="KW-0479">Metal-binding</keyword>
<evidence type="ECO:0000256" key="2">
    <source>
        <dbReference type="SAM" id="MobiDB-lite"/>
    </source>
</evidence>
<dbReference type="GO" id="GO:0003720">
    <property type="term" value="F:telomerase activity"/>
    <property type="evidence" value="ECO:0007669"/>
    <property type="project" value="InterPro"/>
</dbReference>
<dbReference type="GO" id="GO:0046872">
    <property type="term" value="F:metal ion binding"/>
    <property type="evidence" value="ECO:0007669"/>
    <property type="project" value="UniProtKB-KW"/>
</dbReference>
<protein>
    <recommendedName>
        <fullName evidence="1">Telomerase reverse transcriptase</fullName>
        <ecNumber evidence="1">2.7.7.49</ecNumber>
    </recommendedName>
    <alternativeName>
        <fullName evidence="1">Telomerase catalytic subunit</fullName>
    </alternativeName>
</protein>
<feature type="region of interest" description="Disordered" evidence="2">
    <location>
        <begin position="1"/>
        <end position="29"/>
    </location>
</feature>
<dbReference type="GO" id="GO:0007004">
    <property type="term" value="P:telomere maintenance via telomerase"/>
    <property type="evidence" value="ECO:0007669"/>
    <property type="project" value="TreeGrafter"/>
</dbReference>
<keyword evidence="1" id="KW-0695">RNA-directed DNA polymerase</keyword>
<comment type="subcellular location">
    <subcellularLocation>
        <location evidence="1">Nucleus</location>
    </subcellularLocation>
    <subcellularLocation>
        <location evidence="1">Chromosome</location>
        <location evidence="1">Telomere</location>
    </subcellularLocation>
</comment>
<dbReference type="GO" id="GO:0070034">
    <property type="term" value="F:telomerase RNA binding"/>
    <property type="evidence" value="ECO:0007669"/>
    <property type="project" value="TreeGrafter"/>
</dbReference>
<dbReference type="PANTHER" id="PTHR12066">
    <property type="entry name" value="TELOMERASE REVERSE TRANSCRIPTASE"/>
    <property type="match status" value="1"/>
</dbReference>
<keyword evidence="1" id="KW-0808">Transferase</keyword>
<keyword evidence="1" id="KW-0158">Chromosome</keyword>
<reference evidence="3 4" key="1">
    <citation type="submission" date="2016-07" db="EMBL/GenBank/DDBJ databases">
        <title>Multiple horizontal gene transfer events from other fungi enriched the ability of initially mycotrophic Trichoderma (Ascomycota) to feed on dead plant biomass.</title>
        <authorList>
            <consortium name="DOE Joint Genome Institute"/>
            <person name="Aerts A."/>
            <person name="Atanasova L."/>
            <person name="Chenthamara K."/>
            <person name="Zhang J."/>
            <person name="Grujic M."/>
            <person name="Henrissat B."/>
            <person name="Kuo A."/>
            <person name="Salamov A."/>
            <person name="Lipzen A."/>
            <person name="Labutti K."/>
            <person name="Barry K."/>
            <person name="Miao Y."/>
            <person name="Rahimi M.J."/>
            <person name="Shen Q."/>
            <person name="Grigoriev I.V."/>
            <person name="Kubicek C.P."/>
            <person name="Druzhinina I.S."/>
        </authorList>
    </citation>
    <scope>NUCLEOTIDE SEQUENCE [LARGE SCALE GENOMIC DNA]</scope>
    <source>
        <strain evidence="3 4">ATCC 18648</strain>
    </source>
</reference>
<dbReference type="GO" id="GO:0042162">
    <property type="term" value="F:telomeric DNA binding"/>
    <property type="evidence" value="ECO:0007669"/>
    <property type="project" value="TreeGrafter"/>
</dbReference>
<name>A0A2T4C3F6_TRILO</name>
<keyword evidence="1" id="KW-0460">Magnesium</keyword>
<evidence type="ECO:0000313" key="3">
    <source>
        <dbReference type="EMBL" id="PTB76055.1"/>
    </source>
</evidence>
<dbReference type="GO" id="GO:0000781">
    <property type="term" value="C:chromosome, telomeric region"/>
    <property type="evidence" value="ECO:0007669"/>
    <property type="project" value="UniProtKB-SubCell"/>
</dbReference>
<evidence type="ECO:0000256" key="1">
    <source>
        <dbReference type="RuleBase" id="RU365061"/>
    </source>
</evidence>
<dbReference type="GO" id="GO:0000333">
    <property type="term" value="C:telomerase catalytic core complex"/>
    <property type="evidence" value="ECO:0007669"/>
    <property type="project" value="TreeGrafter"/>
</dbReference>
<dbReference type="InterPro" id="IPR003545">
    <property type="entry name" value="Telomerase_RT"/>
</dbReference>
<dbReference type="EMBL" id="KZ679132">
    <property type="protein sequence ID" value="PTB76055.1"/>
    <property type="molecule type" value="Genomic_DNA"/>
</dbReference>
<accession>A0A2T4C3F6</accession>
<dbReference type="AlphaFoldDB" id="A0A2T4C3F6"/>
<proteinExistence type="inferred from homology"/>
<dbReference type="EC" id="2.7.7.49" evidence="1"/>
<sequence>MPRGKKRKRSTNDASANQSPASSKHYTPVKKDILQQHYPLVCTLREYVLSELPDSSRIRRKKIAALGSGADASEVESQLARVLDTALVGTGPSTPKTDPGASTWEQWVSFSQKGDESYVTISKGIASSFGKQSEIVDFVIWLLFSREKAGAWPKHVLCDGFRKSARDDQSARSTIPGIYSYYPNFHEKALREAPWPHLLALLGQAGEKVMIDLLSKCSVFLKVNAGLDNYIQITGIPLSELDTKTPGDVPKSHVRKPSEITLVRSRIFYARPTTTAKGLVQAGFKHIRTPSPPFS</sequence>
<evidence type="ECO:0000313" key="4">
    <source>
        <dbReference type="Proteomes" id="UP000240760"/>
    </source>
</evidence>
<keyword evidence="1" id="KW-0779">Telomere</keyword>
<feature type="compositionally biased region" description="Polar residues" evidence="2">
    <location>
        <begin position="12"/>
        <end position="25"/>
    </location>
</feature>
<keyword evidence="1" id="KW-0548">Nucleotidyltransferase</keyword>
<organism evidence="3 4">
    <name type="scientific">Trichoderma longibrachiatum ATCC 18648</name>
    <dbReference type="NCBI Taxonomy" id="983965"/>
    <lineage>
        <taxon>Eukaryota</taxon>
        <taxon>Fungi</taxon>
        <taxon>Dikarya</taxon>
        <taxon>Ascomycota</taxon>
        <taxon>Pezizomycotina</taxon>
        <taxon>Sordariomycetes</taxon>
        <taxon>Hypocreomycetidae</taxon>
        <taxon>Hypocreales</taxon>
        <taxon>Hypocreaceae</taxon>
        <taxon>Trichoderma</taxon>
    </lineage>
</organism>
<dbReference type="STRING" id="983965.A0A2T4C3F6"/>
<keyword evidence="4" id="KW-1185">Reference proteome</keyword>
<comment type="function">
    <text evidence="1">Telomerase is a ribonucleoprotein enzyme essential for the replication of chromosome termini in most eukaryotes. It elongates telomeres. It is a reverse transcriptase that adds simple sequence repeats to chromosome ends by copying a template sequence within the RNA component of the enzyme.</text>
</comment>
<gene>
    <name evidence="3" type="ORF">M440DRAFT_313038</name>
</gene>
<dbReference type="Proteomes" id="UP000240760">
    <property type="component" value="Unassembled WGS sequence"/>
</dbReference>